<dbReference type="CDD" id="cd00082">
    <property type="entry name" value="HisKA"/>
    <property type="match status" value="1"/>
</dbReference>
<dbReference type="SUPFAM" id="SSF47384">
    <property type="entry name" value="Homodimeric domain of signal transducing histidine kinase"/>
    <property type="match status" value="1"/>
</dbReference>
<accession>A0A1G2D417</accession>
<dbReference type="EC" id="2.7.13.3" evidence="2"/>
<evidence type="ECO:0000256" key="1">
    <source>
        <dbReference type="ARBA" id="ARBA00000085"/>
    </source>
</evidence>
<dbReference type="SMART" id="SM00388">
    <property type="entry name" value="HisKA"/>
    <property type="match status" value="1"/>
</dbReference>
<dbReference type="InterPro" id="IPR005467">
    <property type="entry name" value="His_kinase_dom"/>
</dbReference>
<dbReference type="InterPro" id="IPR003661">
    <property type="entry name" value="HisK_dim/P_dom"/>
</dbReference>
<dbReference type="Gene3D" id="3.30.565.10">
    <property type="entry name" value="Histidine kinase-like ATPase, C-terminal domain"/>
    <property type="match status" value="1"/>
</dbReference>
<dbReference type="Gene3D" id="1.10.287.130">
    <property type="match status" value="1"/>
</dbReference>
<keyword evidence="3" id="KW-0597">Phosphoprotein</keyword>
<dbReference type="AlphaFoldDB" id="A0A1G2D417"/>
<dbReference type="EMBL" id="MHLL01000058">
    <property type="protein sequence ID" value="OGZ07498.1"/>
    <property type="molecule type" value="Genomic_DNA"/>
</dbReference>
<dbReference type="SMART" id="SM00387">
    <property type="entry name" value="HATPase_c"/>
    <property type="match status" value="1"/>
</dbReference>
<evidence type="ECO:0000256" key="6">
    <source>
        <dbReference type="ARBA" id="ARBA00023012"/>
    </source>
</evidence>
<dbReference type="InterPro" id="IPR004358">
    <property type="entry name" value="Sig_transdc_His_kin-like_C"/>
</dbReference>
<dbReference type="SUPFAM" id="SSF55874">
    <property type="entry name" value="ATPase domain of HSP90 chaperone/DNA topoisomerase II/histidine kinase"/>
    <property type="match status" value="1"/>
</dbReference>
<dbReference type="InterPro" id="IPR036890">
    <property type="entry name" value="HATPase_C_sf"/>
</dbReference>
<dbReference type="PANTHER" id="PTHR43711:SF1">
    <property type="entry name" value="HISTIDINE KINASE 1"/>
    <property type="match status" value="1"/>
</dbReference>
<comment type="catalytic activity">
    <reaction evidence="1">
        <text>ATP + protein L-histidine = ADP + protein N-phospho-L-histidine.</text>
        <dbReference type="EC" id="2.7.13.3"/>
    </reaction>
</comment>
<comment type="caution">
    <text evidence="8">The sequence shown here is derived from an EMBL/GenBank/DDBJ whole genome shotgun (WGS) entry which is preliminary data.</text>
</comment>
<evidence type="ECO:0000256" key="2">
    <source>
        <dbReference type="ARBA" id="ARBA00012438"/>
    </source>
</evidence>
<protein>
    <recommendedName>
        <fullName evidence="2">histidine kinase</fullName>
        <ecNumber evidence="2">2.7.13.3</ecNumber>
    </recommendedName>
</protein>
<organism evidence="8 9">
    <name type="scientific">Candidatus Lloydbacteria bacterium RIFCSPHIGHO2_02_FULL_50_13</name>
    <dbReference type="NCBI Taxonomy" id="1798661"/>
    <lineage>
        <taxon>Bacteria</taxon>
        <taxon>Candidatus Lloydiibacteriota</taxon>
    </lineage>
</organism>
<dbReference type="InterPro" id="IPR036097">
    <property type="entry name" value="HisK_dim/P_sf"/>
</dbReference>
<reference evidence="8 9" key="1">
    <citation type="journal article" date="2016" name="Nat. Commun.">
        <title>Thousands of microbial genomes shed light on interconnected biogeochemical processes in an aquifer system.</title>
        <authorList>
            <person name="Anantharaman K."/>
            <person name="Brown C.T."/>
            <person name="Hug L.A."/>
            <person name="Sharon I."/>
            <person name="Castelle C.J."/>
            <person name="Probst A.J."/>
            <person name="Thomas B.C."/>
            <person name="Singh A."/>
            <person name="Wilkins M.J."/>
            <person name="Karaoz U."/>
            <person name="Brodie E.L."/>
            <person name="Williams K.H."/>
            <person name="Hubbard S.S."/>
            <person name="Banfield J.F."/>
        </authorList>
    </citation>
    <scope>NUCLEOTIDE SEQUENCE [LARGE SCALE GENOMIC DNA]</scope>
</reference>
<dbReference type="InterPro" id="IPR050736">
    <property type="entry name" value="Sensor_HK_Regulatory"/>
</dbReference>
<dbReference type="PRINTS" id="PR00344">
    <property type="entry name" value="BCTRLSENSOR"/>
</dbReference>
<gene>
    <name evidence="8" type="ORF">A3D65_05915</name>
</gene>
<evidence type="ECO:0000259" key="7">
    <source>
        <dbReference type="PROSITE" id="PS50109"/>
    </source>
</evidence>
<dbReference type="PROSITE" id="PS50109">
    <property type="entry name" value="HIS_KIN"/>
    <property type="match status" value="1"/>
</dbReference>
<dbReference type="Pfam" id="PF02518">
    <property type="entry name" value="HATPase_c"/>
    <property type="match status" value="1"/>
</dbReference>
<sequence length="310" mass="34369">MTFFVLVFIGSQLFESPPGVRLLESALFAALLVACIIYQHGVQRDDVDEGKIEALEHQLRKVEWKLAVTKERVDMLDQRKREFVAVVSHQLRAPITAVKGYSSMLIEESYGKVPARMSDPINKIFLSSKRAAELVTDFLDLANIEQGVLLYNFTSVDIGILIHDLVGEYSSIAKKRGLTLKVNFPGKEMLMATADESKLRQILSNLIDNALKYTPTGGVTITAELDQEKGVVRVIVKDTGMGLSQDDVQNLFQKFARGARGQKEFTEGSGLGLYVAKKMLESHKGGKLWVDSEGVGRGSTFVLELLSEEK</sequence>
<evidence type="ECO:0000256" key="4">
    <source>
        <dbReference type="ARBA" id="ARBA00022679"/>
    </source>
</evidence>
<feature type="domain" description="Histidine kinase" evidence="7">
    <location>
        <begin position="86"/>
        <end position="309"/>
    </location>
</feature>
<evidence type="ECO:0000313" key="9">
    <source>
        <dbReference type="Proteomes" id="UP000177996"/>
    </source>
</evidence>
<dbReference type="Pfam" id="PF00512">
    <property type="entry name" value="HisKA"/>
    <property type="match status" value="1"/>
</dbReference>
<dbReference type="STRING" id="1798661.A3D65_05915"/>
<dbReference type="Proteomes" id="UP000177996">
    <property type="component" value="Unassembled WGS sequence"/>
</dbReference>
<keyword evidence="5" id="KW-0418">Kinase</keyword>
<dbReference type="PANTHER" id="PTHR43711">
    <property type="entry name" value="TWO-COMPONENT HISTIDINE KINASE"/>
    <property type="match status" value="1"/>
</dbReference>
<evidence type="ECO:0000256" key="3">
    <source>
        <dbReference type="ARBA" id="ARBA00022553"/>
    </source>
</evidence>
<keyword evidence="4" id="KW-0808">Transferase</keyword>
<dbReference type="GO" id="GO:0000155">
    <property type="term" value="F:phosphorelay sensor kinase activity"/>
    <property type="evidence" value="ECO:0007669"/>
    <property type="project" value="InterPro"/>
</dbReference>
<dbReference type="InterPro" id="IPR003594">
    <property type="entry name" value="HATPase_dom"/>
</dbReference>
<name>A0A1G2D417_9BACT</name>
<keyword evidence="6" id="KW-0902">Two-component regulatory system</keyword>
<dbReference type="FunFam" id="3.30.565.10:FF:000006">
    <property type="entry name" value="Sensor histidine kinase WalK"/>
    <property type="match status" value="1"/>
</dbReference>
<evidence type="ECO:0000256" key="5">
    <source>
        <dbReference type="ARBA" id="ARBA00022777"/>
    </source>
</evidence>
<evidence type="ECO:0000313" key="8">
    <source>
        <dbReference type="EMBL" id="OGZ07498.1"/>
    </source>
</evidence>
<proteinExistence type="predicted"/>